<keyword evidence="3 5" id="KW-0378">Hydrolase</keyword>
<dbReference type="GO" id="GO:0052689">
    <property type="term" value="F:carboxylic ester hydrolase activity"/>
    <property type="evidence" value="ECO:0007669"/>
    <property type="project" value="UniProtKB-KW"/>
</dbReference>
<dbReference type="EC" id="3.1.1.-" evidence="5"/>
<comment type="similarity">
    <text evidence="1 5">Belongs to the type-B carboxylesterase/lipase family.</text>
</comment>
<gene>
    <name evidence="7" type="ORF">L798_04338</name>
</gene>
<dbReference type="InterPro" id="IPR029058">
    <property type="entry name" value="AB_hydrolase_fold"/>
</dbReference>
<dbReference type="STRING" id="136037.A0A067RKI9"/>
<proteinExistence type="inferred from homology"/>
<evidence type="ECO:0000259" key="6">
    <source>
        <dbReference type="Pfam" id="PF00135"/>
    </source>
</evidence>
<accession>A0A067RKI9</accession>
<dbReference type="Gene3D" id="3.40.50.1820">
    <property type="entry name" value="alpha/beta hydrolase"/>
    <property type="match status" value="1"/>
</dbReference>
<dbReference type="EMBL" id="KK852415">
    <property type="protein sequence ID" value="KDR24386.1"/>
    <property type="molecule type" value="Genomic_DNA"/>
</dbReference>
<dbReference type="Proteomes" id="UP000027135">
    <property type="component" value="Unassembled WGS sequence"/>
</dbReference>
<dbReference type="InParanoid" id="A0A067RKI9"/>
<evidence type="ECO:0000256" key="4">
    <source>
        <dbReference type="ARBA" id="ARBA00023180"/>
    </source>
</evidence>
<evidence type="ECO:0000256" key="2">
    <source>
        <dbReference type="ARBA" id="ARBA00022487"/>
    </source>
</evidence>
<evidence type="ECO:0000313" key="7">
    <source>
        <dbReference type="EMBL" id="KDR24386.1"/>
    </source>
</evidence>
<feature type="domain" description="Carboxylesterase type B" evidence="6">
    <location>
        <begin position="1"/>
        <end position="369"/>
    </location>
</feature>
<dbReference type="AlphaFoldDB" id="A0A067RKI9"/>
<keyword evidence="4" id="KW-0325">Glycoprotein</keyword>
<dbReference type="InterPro" id="IPR002018">
    <property type="entry name" value="CarbesteraseB"/>
</dbReference>
<keyword evidence="8" id="KW-1185">Reference proteome</keyword>
<dbReference type="PANTHER" id="PTHR43142">
    <property type="entry name" value="CARBOXYLIC ESTER HYDROLASE"/>
    <property type="match status" value="1"/>
</dbReference>
<evidence type="ECO:0000313" key="8">
    <source>
        <dbReference type="Proteomes" id="UP000027135"/>
    </source>
</evidence>
<name>A0A067RKI9_ZOONE</name>
<reference evidence="7 8" key="1">
    <citation type="journal article" date="2014" name="Nat. Commun.">
        <title>Molecular traces of alternative social organization in a termite genome.</title>
        <authorList>
            <person name="Terrapon N."/>
            <person name="Li C."/>
            <person name="Robertson H.M."/>
            <person name="Ji L."/>
            <person name="Meng X."/>
            <person name="Booth W."/>
            <person name="Chen Z."/>
            <person name="Childers C.P."/>
            <person name="Glastad K.M."/>
            <person name="Gokhale K."/>
            <person name="Gowin J."/>
            <person name="Gronenberg W."/>
            <person name="Hermansen R.A."/>
            <person name="Hu H."/>
            <person name="Hunt B.G."/>
            <person name="Huylmans A.K."/>
            <person name="Khalil S.M."/>
            <person name="Mitchell R.D."/>
            <person name="Munoz-Torres M.C."/>
            <person name="Mustard J.A."/>
            <person name="Pan H."/>
            <person name="Reese J.T."/>
            <person name="Scharf M.E."/>
            <person name="Sun F."/>
            <person name="Vogel H."/>
            <person name="Xiao J."/>
            <person name="Yang W."/>
            <person name="Yang Z."/>
            <person name="Yang Z."/>
            <person name="Zhou J."/>
            <person name="Zhu J."/>
            <person name="Brent C.S."/>
            <person name="Elsik C.G."/>
            <person name="Goodisman M.A."/>
            <person name="Liberles D.A."/>
            <person name="Roe R.M."/>
            <person name="Vargo E.L."/>
            <person name="Vilcinskas A."/>
            <person name="Wang J."/>
            <person name="Bornberg-Bauer E."/>
            <person name="Korb J."/>
            <person name="Zhang G."/>
            <person name="Liebig J."/>
        </authorList>
    </citation>
    <scope>NUCLEOTIDE SEQUENCE [LARGE SCALE GENOMIC DNA]</scope>
    <source>
        <tissue evidence="7">Whole organism</tissue>
    </source>
</reference>
<organism evidence="7 8">
    <name type="scientific">Zootermopsis nevadensis</name>
    <name type="common">Dampwood termite</name>
    <dbReference type="NCBI Taxonomy" id="136037"/>
    <lineage>
        <taxon>Eukaryota</taxon>
        <taxon>Metazoa</taxon>
        <taxon>Ecdysozoa</taxon>
        <taxon>Arthropoda</taxon>
        <taxon>Hexapoda</taxon>
        <taxon>Insecta</taxon>
        <taxon>Pterygota</taxon>
        <taxon>Neoptera</taxon>
        <taxon>Polyneoptera</taxon>
        <taxon>Dictyoptera</taxon>
        <taxon>Blattodea</taxon>
        <taxon>Blattoidea</taxon>
        <taxon>Termitoidae</taxon>
        <taxon>Termopsidae</taxon>
        <taxon>Zootermopsis</taxon>
    </lineage>
</organism>
<dbReference type="eggNOG" id="KOG1516">
    <property type="taxonomic scope" value="Eukaryota"/>
</dbReference>
<dbReference type="SUPFAM" id="SSF53474">
    <property type="entry name" value="alpha/beta-Hydrolases"/>
    <property type="match status" value="1"/>
</dbReference>
<sequence>MALRWVQQNIAQFGGDPGNVTLFGESAGGSSVQFHLLSPMSKGLFHRAIAQSGSVLNPWAFADSSTLCKRVQRFCKALGCEATSSEELVEFLMKVPTEELVLGVNKALTEEEKRPIATLFVPTNENGVHEGEETFLPGLPEYLMAEGKFHSVPFITGVTTLESIFVLGDISAKSELREFLNNKFHVIISMFLNIDENSNKCREISRKIKSFYLGNKPVSKETLQEVAEFYSDIFFVSGVYRSAKKHQAKSSSPVYLYKFSFEGNMGISSAWIGPNLLPGASHGDDLGYLFDGTLFEDLHSKADAESKRMSEQLVRTWTTFATTGDPSLGSDKSGSVIWNPVTENEVVYMDIDKEWSMKRDFFKDRMAFWDEIYESL</sequence>
<evidence type="ECO:0000256" key="3">
    <source>
        <dbReference type="ARBA" id="ARBA00022801"/>
    </source>
</evidence>
<dbReference type="PROSITE" id="PS00122">
    <property type="entry name" value="CARBOXYLESTERASE_B_1"/>
    <property type="match status" value="1"/>
</dbReference>
<dbReference type="InterPro" id="IPR019826">
    <property type="entry name" value="Carboxylesterase_B_AS"/>
</dbReference>
<keyword evidence="2" id="KW-0719">Serine esterase</keyword>
<evidence type="ECO:0000256" key="5">
    <source>
        <dbReference type="RuleBase" id="RU361235"/>
    </source>
</evidence>
<evidence type="ECO:0000256" key="1">
    <source>
        <dbReference type="ARBA" id="ARBA00005964"/>
    </source>
</evidence>
<dbReference type="Pfam" id="PF00135">
    <property type="entry name" value="COesterase"/>
    <property type="match status" value="1"/>
</dbReference>
<dbReference type="PANTHER" id="PTHR43142:SF1">
    <property type="entry name" value="CARBOXYLIC ESTER HYDROLASE"/>
    <property type="match status" value="1"/>
</dbReference>
<protein>
    <recommendedName>
        <fullName evidence="5">Carboxylic ester hydrolase</fullName>
        <ecNumber evidence="5">3.1.1.-</ecNumber>
    </recommendedName>
</protein>
<dbReference type="OMA" id="EYPINAQ"/>